<protein>
    <recommendedName>
        <fullName evidence="3">Glycosyltransferase</fullName>
    </recommendedName>
</protein>
<evidence type="ECO:0000313" key="1">
    <source>
        <dbReference type="EMBL" id="GGC87715.1"/>
    </source>
</evidence>
<evidence type="ECO:0000313" key="2">
    <source>
        <dbReference type="Proteomes" id="UP000597301"/>
    </source>
</evidence>
<evidence type="ECO:0008006" key="3">
    <source>
        <dbReference type="Google" id="ProtNLM"/>
    </source>
</evidence>
<dbReference type="Gene3D" id="3.90.550.10">
    <property type="entry name" value="Spore Coat Polysaccharide Biosynthesis Protein SpsA, Chain A"/>
    <property type="match status" value="1"/>
</dbReference>
<comment type="caution">
    <text evidence="1">The sequence shown here is derived from an EMBL/GenBank/DDBJ whole genome shotgun (WGS) entry which is preliminary data.</text>
</comment>
<dbReference type="Proteomes" id="UP000597301">
    <property type="component" value="Unassembled WGS sequence"/>
</dbReference>
<dbReference type="EMBL" id="BMHM01000003">
    <property type="protein sequence ID" value="GGC87715.1"/>
    <property type="molecule type" value="Genomic_DNA"/>
</dbReference>
<gene>
    <name evidence="1" type="ORF">GCM10011382_17320</name>
</gene>
<dbReference type="InterPro" id="IPR029044">
    <property type="entry name" value="Nucleotide-diphossugar_trans"/>
</dbReference>
<sequence>MLFPPHQLHVTMTVFYSPEDTKTQELLDFFNTIETPNVTWNWQPVAKQALFRRSIGRNRAALATKADWVWFTDCDLMFRESCLDQLSDHLQGRRDALLFPDEERTTDLLAEDNPMLNATQEGPSVLDIDTSSFSSRQITKATGPLQIAHGDVCRAVGYCRNIGIYQQPVDNFAKCHEDRAFRWLLQSQGTPLTLPGVYRIRHIAKGRYSGNDTHNKIRERLRIWQSRRRDRKENEGVSS</sequence>
<keyword evidence="2" id="KW-1185">Reference proteome</keyword>
<name>A0ABQ1NZ49_9GAMM</name>
<accession>A0ABQ1NZ49</accession>
<reference evidence="2" key="1">
    <citation type="journal article" date="2019" name="Int. J. Syst. Evol. Microbiol.">
        <title>The Global Catalogue of Microorganisms (GCM) 10K type strain sequencing project: providing services to taxonomists for standard genome sequencing and annotation.</title>
        <authorList>
            <consortium name="The Broad Institute Genomics Platform"/>
            <consortium name="The Broad Institute Genome Sequencing Center for Infectious Disease"/>
            <person name="Wu L."/>
            <person name="Ma J."/>
        </authorList>
    </citation>
    <scope>NUCLEOTIDE SEQUENCE [LARGE SCALE GENOMIC DNA]</scope>
    <source>
        <strain evidence="2">CGMCC 1.15122</strain>
    </source>
</reference>
<organism evidence="1 2">
    <name type="scientific">Vreelandella lutescens</name>
    <dbReference type="NCBI Taxonomy" id="1602943"/>
    <lineage>
        <taxon>Bacteria</taxon>
        <taxon>Pseudomonadati</taxon>
        <taxon>Pseudomonadota</taxon>
        <taxon>Gammaproteobacteria</taxon>
        <taxon>Oceanospirillales</taxon>
        <taxon>Halomonadaceae</taxon>
        <taxon>Vreelandella</taxon>
    </lineage>
</organism>
<proteinExistence type="predicted"/>
<dbReference type="SUPFAM" id="SSF53448">
    <property type="entry name" value="Nucleotide-diphospho-sugar transferases"/>
    <property type="match status" value="1"/>
</dbReference>